<dbReference type="GO" id="GO:0016787">
    <property type="term" value="F:hydrolase activity"/>
    <property type="evidence" value="ECO:0007669"/>
    <property type="project" value="UniProtKB-KW"/>
</dbReference>
<feature type="domain" description="Helicase ATP-binding" evidence="3">
    <location>
        <begin position="670"/>
        <end position="850"/>
    </location>
</feature>
<dbReference type="Gene3D" id="3.40.50.10810">
    <property type="entry name" value="Tandem AAA-ATPase domain"/>
    <property type="match status" value="1"/>
</dbReference>
<feature type="region of interest" description="Disordered" evidence="2">
    <location>
        <begin position="97"/>
        <end position="116"/>
    </location>
</feature>
<sequence length="1157" mass="129475">MGGLSLWLEKVEGHSVVLPRHLDKGTFPPHVDELIHSTHFRYRLASTLRTPGGRTTELELITAQPDADLLVKLFDAMTEVVEYEEELESQDAIIERRQRQNEEAEEAGEPRPWRARDLVKLPPVATPRLAGTFAQREALSSDIRWFLHIYRATKNFIRSGRVLPNIAVDPDRPHGQKIHGAWRLADDDAIARYIEQVAEAAPGVITTNGGVGVAHEAFNRFCDILVPRLLGNLAGTSLELSTNPVTRAFLYGESFPRSSKPGSLSHRIGEWSQDAAANRIDLAVVIEPVPDDVAEALSTRMPELSEPHFMVRLMMREDQGVPRPVRHEEISDNVLRVLAKKRRVIYDCKSVLGQKIHDPYKPYITRREELEDSINPVIREYAAGTGDWDALLDINEMAEFIAGPLECLKSHDVPILWPKGWIDGRPQARVNAVDPYDTNTHTRFGLDELVKFNVQVALGDTQLSPAEIMDLLVSQEGLVRLRNGWLHADSEDVAQLREEIALLMGGPSQKLAAQLRRLDKEIEKTFRATSRGHFNARQEATTALRLLQKQRVDLVAELRQALISAQAEKTGSSEGWKQADSAANQQLVTSLQKMRELKMHQAASGLDDPLLLIDIAPTEEEQNADRLQSSWVSAVIDGESFQVAPQPIALPDTVEVTLRHYQKRGVDWLYWMSQHGLGAVLADDMGLGKTLQVLAFLAAEKAQWEKQNAEAEAAGVPEDEKIPWKPTVVIAPTSVLSAWQREAARFVPSMTVYVHHGNKRVHDEEFAAIMAETDLCITSYNLLTRDIIDLCQVEWAHVVVDEAQMIKNTATAAAKAARKIPTDHRIALTGTPVENRLAELRSIIDFCNPGALGSAKFFRHTYARPIEGEDNRVLAEHLKQITSVFILRRVKTDTSIIDDLPEKEEHIIKVRLTEEQAALYQGMVKQLATGLACAGAGQTSQMGRRGLILASLTRFKQICNHPAHFLADGSGILDADGNHRSGKVEELMNLIDHALHRNEKMIIFTQYKAFGKILQPFLSEYLKEGVPFLHGGVSRHERSEMVRDFQRPEGPHVMILSLRAGGTGLTLTAANHVVHMDRWWNPAVENQATDRAFRIGQTKDVMVHKMVSEGTMEEAIQDVLEGKLVLVSQVLGEGEGWITELPEEQLLELVEYSREEE</sequence>
<evidence type="ECO:0000256" key="1">
    <source>
        <dbReference type="ARBA" id="ARBA00022801"/>
    </source>
</evidence>
<evidence type="ECO:0000256" key="2">
    <source>
        <dbReference type="SAM" id="MobiDB-lite"/>
    </source>
</evidence>
<dbReference type="SMART" id="SM00490">
    <property type="entry name" value="HELICc"/>
    <property type="match status" value="1"/>
</dbReference>
<keyword evidence="5" id="KW-0347">Helicase</keyword>
<dbReference type="GO" id="GO:0004386">
    <property type="term" value="F:helicase activity"/>
    <property type="evidence" value="ECO:0007669"/>
    <property type="project" value="UniProtKB-KW"/>
</dbReference>
<dbReference type="PANTHER" id="PTHR10799">
    <property type="entry name" value="SNF2/RAD54 HELICASE FAMILY"/>
    <property type="match status" value="1"/>
</dbReference>
<keyword evidence="5" id="KW-0547">Nucleotide-binding</keyword>
<evidence type="ECO:0000259" key="4">
    <source>
        <dbReference type="PROSITE" id="PS51194"/>
    </source>
</evidence>
<dbReference type="PROSITE" id="PS51194">
    <property type="entry name" value="HELICASE_CTER"/>
    <property type="match status" value="1"/>
</dbReference>
<dbReference type="SUPFAM" id="SSF52540">
    <property type="entry name" value="P-loop containing nucleoside triphosphate hydrolases"/>
    <property type="match status" value="2"/>
</dbReference>
<dbReference type="InterPro" id="IPR027417">
    <property type="entry name" value="P-loop_NTPase"/>
</dbReference>
<dbReference type="InterPro" id="IPR000330">
    <property type="entry name" value="SNF2_N"/>
</dbReference>
<feature type="domain" description="Helicase C-terminal" evidence="4">
    <location>
        <begin position="983"/>
        <end position="1135"/>
    </location>
</feature>
<protein>
    <submittedName>
        <fullName evidence="5">Superfamily II DNA or RNA helicase, SNF2 family</fullName>
    </submittedName>
</protein>
<reference evidence="5 6" key="1">
    <citation type="submission" date="2016-10" db="EMBL/GenBank/DDBJ databases">
        <authorList>
            <person name="de Groot N.N."/>
        </authorList>
    </citation>
    <scope>NUCLEOTIDE SEQUENCE [LARGE SCALE GENOMIC DNA]</scope>
    <source>
        <strain>J11</strain>
        <strain evidence="6">PG 39</strain>
    </source>
</reference>
<dbReference type="STRING" id="185761.SAMN05660282_00841"/>
<dbReference type="GO" id="GO:0005524">
    <property type="term" value="F:ATP binding"/>
    <property type="evidence" value="ECO:0007669"/>
    <property type="project" value="InterPro"/>
</dbReference>
<evidence type="ECO:0000313" key="6">
    <source>
        <dbReference type="Proteomes" id="UP000199065"/>
    </source>
</evidence>
<organism evidence="5 6">
    <name type="scientific">Corynebacterium spheniscorum</name>
    <dbReference type="NCBI Taxonomy" id="185761"/>
    <lineage>
        <taxon>Bacteria</taxon>
        <taxon>Bacillati</taxon>
        <taxon>Actinomycetota</taxon>
        <taxon>Actinomycetes</taxon>
        <taxon>Mycobacteriales</taxon>
        <taxon>Corynebacteriaceae</taxon>
        <taxon>Corynebacterium</taxon>
    </lineage>
</organism>
<keyword evidence="6" id="KW-1185">Reference proteome</keyword>
<dbReference type="EMBL" id="FOPJ01000004">
    <property type="protein sequence ID" value="SFG42844.1"/>
    <property type="molecule type" value="Genomic_DNA"/>
</dbReference>
<dbReference type="InterPro" id="IPR038718">
    <property type="entry name" value="SNF2-like_sf"/>
</dbReference>
<dbReference type="InterPro" id="IPR001650">
    <property type="entry name" value="Helicase_C-like"/>
</dbReference>
<name>A0A1I2RQ95_9CORY</name>
<dbReference type="Pfam" id="PF12419">
    <property type="entry name" value="DUF3670"/>
    <property type="match status" value="1"/>
</dbReference>
<proteinExistence type="predicted"/>
<evidence type="ECO:0000259" key="3">
    <source>
        <dbReference type="PROSITE" id="PS51192"/>
    </source>
</evidence>
<dbReference type="SMART" id="SM00487">
    <property type="entry name" value="DEXDc"/>
    <property type="match status" value="1"/>
</dbReference>
<dbReference type="AlphaFoldDB" id="A0A1I2RQ95"/>
<dbReference type="Gene3D" id="3.40.50.300">
    <property type="entry name" value="P-loop containing nucleotide triphosphate hydrolases"/>
    <property type="match status" value="1"/>
</dbReference>
<accession>A0A1I2RQ95</accession>
<dbReference type="Proteomes" id="UP000199065">
    <property type="component" value="Unassembled WGS sequence"/>
</dbReference>
<dbReference type="Pfam" id="PF00176">
    <property type="entry name" value="SNF2-rel_dom"/>
    <property type="match status" value="1"/>
</dbReference>
<dbReference type="InterPro" id="IPR049730">
    <property type="entry name" value="SNF2/RAD54-like_C"/>
</dbReference>
<gene>
    <name evidence="5" type="ORF">SAMN05660282_00841</name>
</gene>
<evidence type="ECO:0000313" key="5">
    <source>
        <dbReference type="EMBL" id="SFG42844.1"/>
    </source>
</evidence>
<keyword evidence="1" id="KW-0378">Hydrolase</keyword>
<dbReference type="CDD" id="cd18793">
    <property type="entry name" value="SF2_C_SNF"/>
    <property type="match status" value="1"/>
</dbReference>
<dbReference type="InterPro" id="IPR014001">
    <property type="entry name" value="Helicase_ATP-bd"/>
</dbReference>
<dbReference type="PROSITE" id="PS51192">
    <property type="entry name" value="HELICASE_ATP_BIND_1"/>
    <property type="match status" value="1"/>
</dbReference>
<dbReference type="InterPro" id="IPR022138">
    <property type="entry name" value="DUF3670"/>
</dbReference>
<dbReference type="Pfam" id="PF00271">
    <property type="entry name" value="Helicase_C"/>
    <property type="match status" value="1"/>
</dbReference>
<keyword evidence="5" id="KW-0067">ATP-binding</keyword>